<organism evidence="1 2">
    <name type="scientific">Callithrix jacchus</name>
    <name type="common">White-tufted-ear marmoset</name>
    <name type="synonym">Simia Jacchus</name>
    <dbReference type="NCBI Taxonomy" id="9483"/>
    <lineage>
        <taxon>Eukaryota</taxon>
        <taxon>Metazoa</taxon>
        <taxon>Chordata</taxon>
        <taxon>Craniata</taxon>
        <taxon>Vertebrata</taxon>
        <taxon>Euteleostomi</taxon>
        <taxon>Mammalia</taxon>
        <taxon>Eutheria</taxon>
        <taxon>Euarchontoglires</taxon>
        <taxon>Primates</taxon>
        <taxon>Haplorrhini</taxon>
        <taxon>Platyrrhini</taxon>
        <taxon>Cebidae</taxon>
        <taxon>Callitrichinae</taxon>
        <taxon>Callithrix</taxon>
        <taxon>Callithrix</taxon>
    </lineage>
</organism>
<sequence>MVFHSVSQAGVEWHDLVSLKTLPPRFKLFSYLNPANFCIFSRDRVSPCWPGWSLTPDLEIHLPWPPKVLGLQRWDLTMLPRLVLNS</sequence>
<dbReference type="PANTHER" id="PTHR46254">
    <property type="entry name" value="PROTEIN GVQW1-RELATED"/>
    <property type="match status" value="1"/>
</dbReference>
<dbReference type="AlphaFoldDB" id="A0A8I3WZS2"/>
<evidence type="ECO:0000313" key="1">
    <source>
        <dbReference type="Ensembl" id="ENSCJAP00000090114.1"/>
    </source>
</evidence>
<dbReference type="Ensembl" id="ENSCJAT00000135823.1">
    <property type="protein sequence ID" value="ENSCJAP00000090114.1"/>
    <property type="gene ID" value="ENSCJAG00000074022.1"/>
</dbReference>
<accession>A0A8I3WZS2</accession>
<reference evidence="1 2" key="1">
    <citation type="submission" date="2009-03" db="EMBL/GenBank/DDBJ databases">
        <authorList>
            <person name="Warren W."/>
            <person name="Ye L."/>
            <person name="Minx P."/>
            <person name="Worley K."/>
            <person name="Gibbs R."/>
            <person name="Wilson R.K."/>
        </authorList>
    </citation>
    <scope>NUCLEOTIDE SEQUENCE [LARGE SCALE GENOMIC DNA]</scope>
</reference>
<dbReference type="Proteomes" id="UP000008225">
    <property type="component" value="Chromosome 3"/>
</dbReference>
<protein>
    <submittedName>
        <fullName evidence="1">Uncharacterized protein</fullName>
    </submittedName>
</protein>
<name>A0A8I3WZS2_CALJA</name>
<dbReference type="GeneTree" id="ENSGT00940000161627"/>
<evidence type="ECO:0000313" key="2">
    <source>
        <dbReference type="Proteomes" id="UP000008225"/>
    </source>
</evidence>
<reference evidence="1" key="3">
    <citation type="submission" date="2025-09" db="UniProtKB">
        <authorList>
            <consortium name="Ensembl"/>
        </authorList>
    </citation>
    <scope>IDENTIFICATION</scope>
</reference>
<reference evidence="1" key="2">
    <citation type="submission" date="2025-08" db="UniProtKB">
        <authorList>
            <consortium name="Ensembl"/>
        </authorList>
    </citation>
    <scope>IDENTIFICATION</scope>
</reference>
<proteinExistence type="predicted"/>
<keyword evidence="2" id="KW-1185">Reference proteome</keyword>